<keyword evidence="7 16" id="KW-0732">Signal</keyword>
<dbReference type="PANTHER" id="PTHR21581:SF11">
    <property type="entry name" value="D-ALANYL-D-ALANINE CARBOXYPEPTIDASE DACA"/>
    <property type="match status" value="1"/>
</dbReference>
<sequence>MSIKKTRLVLLLASLILCLASFLPAVAVQAEDTFKVNAKAAFAVDAQSGKILYDQDGEKTMGIASITKIIGLYIVLDQVKEGKLSWDDKVSISDYAENLSITPDLSNVPLHKENTYTVKELFDSAIIQSANASMVALAEKISGSEAKFTERMKEQLKDWGIKDATIVNASGLNNSYLGENRPEGTGENDENQMSAQDVAIVARHLILDFPEILDVSSTTTQMFGENTQSPVEMVNWNWMLPGFVNYKEGVDGLKTGTTELAGACFVGTITKNDQRIITVVLNADGHAENPSARFNETDRLMDYCYDNWSEKELGKANASIPSLKTIDVKDGKESTVPVVLKSPVKVWVRNDMDTGKLTITPTLDKKQVTDNEIQAPMDKGTKIGTATITLADDKLGYLEDNNAPSTEIITDKTVEKANIFVIGWRRVAEFFGNLF</sequence>
<dbReference type="InterPro" id="IPR012907">
    <property type="entry name" value="Peptidase_S11_C"/>
</dbReference>
<keyword evidence="6" id="KW-0645">Protease</keyword>
<reference evidence="18 19" key="1">
    <citation type="submission" date="2016-01" db="EMBL/GenBank/DDBJ databases">
        <title>Molecular Mechanisms for transfer of large genomic segments between Enterococcus faecium strains.</title>
        <authorList>
            <person name="Garcia-Solache M.A."/>
            <person name="Lebreton F."/>
            <person name="Mclaughlin R.E."/>
            <person name="Whiteaker J.D."/>
            <person name="Gilmore M.S."/>
            <person name="Rice L.B."/>
        </authorList>
    </citation>
    <scope>NUCLEOTIDE SEQUENCE [LARGE SCALE GENOMIC DNA]</scope>
    <source>
        <strain evidence="18 19">D344RRF x C68</strain>
    </source>
</reference>
<gene>
    <name evidence="18" type="ORF">AWT83_09345</name>
</gene>
<feature type="active site" description="Acyl-ester intermediate" evidence="13">
    <location>
        <position position="65"/>
    </location>
</feature>
<comment type="pathway">
    <text evidence="2">Cell wall biogenesis; peptidoglycan biosynthesis.</text>
</comment>
<evidence type="ECO:0000259" key="17">
    <source>
        <dbReference type="SMART" id="SM00936"/>
    </source>
</evidence>
<dbReference type="Gene3D" id="3.40.710.10">
    <property type="entry name" value="DD-peptidase/beta-lactamase superfamily"/>
    <property type="match status" value="1"/>
</dbReference>
<evidence type="ECO:0000313" key="18">
    <source>
        <dbReference type="EMBL" id="KWX18660.1"/>
    </source>
</evidence>
<evidence type="ECO:0000256" key="9">
    <source>
        <dbReference type="ARBA" id="ARBA00022960"/>
    </source>
</evidence>
<evidence type="ECO:0000256" key="5">
    <source>
        <dbReference type="ARBA" id="ARBA00022645"/>
    </source>
</evidence>
<dbReference type="GO" id="GO:0009002">
    <property type="term" value="F:serine-type D-Ala-D-Ala carboxypeptidase activity"/>
    <property type="evidence" value="ECO:0007669"/>
    <property type="project" value="UniProtKB-EC"/>
</dbReference>
<comment type="caution">
    <text evidence="18">The sequence shown here is derived from an EMBL/GenBank/DDBJ whole genome shotgun (WGS) entry which is preliminary data.</text>
</comment>
<evidence type="ECO:0000256" key="4">
    <source>
        <dbReference type="ARBA" id="ARBA00012448"/>
    </source>
</evidence>
<keyword evidence="10" id="KW-0573">Peptidoglycan synthesis</keyword>
<evidence type="ECO:0000256" key="16">
    <source>
        <dbReference type="SAM" id="SignalP"/>
    </source>
</evidence>
<dbReference type="GO" id="GO:0071555">
    <property type="term" value="P:cell wall organization"/>
    <property type="evidence" value="ECO:0007669"/>
    <property type="project" value="UniProtKB-KW"/>
</dbReference>
<feature type="domain" description="Peptidase S11 D-Ala-D-Ala carboxypeptidase A C-terminal" evidence="17">
    <location>
        <begin position="308"/>
        <end position="416"/>
    </location>
</feature>
<dbReference type="InterPro" id="IPR037167">
    <property type="entry name" value="Peptidase_S11_C_sf"/>
</dbReference>
<dbReference type="InterPro" id="IPR001967">
    <property type="entry name" value="Peptidase_S11_N"/>
</dbReference>
<dbReference type="EC" id="3.4.16.4" evidence="4"/>
<comment type="function">
    <text evidence="1">Removes C-terminal D-alanyl residues from sugar-peptide cell wall precursors.</text>
</comment>
<evidence type="ECO:0000256" key="10">
    <source>
        <dbReference type="ARBA" id="ARBA00022984"/>
    </source>
</evidence>
<comment type="catalytic activity">
    <reaction evidence="12">
        <text>Preferential cleavage: (Ac)2-L-Lys-D-Ala-|-D-Ala. Also transpeptidation of peptidyl-alanyl moieties that are N-acyl substituents of D-alanine.</text>
        <dbReference type="EC" id="3.4.16.4"/>
    </reaction>
</comment>
<name>A0A132P8L9_ENTFC</name>
<keyword evidence="8" id="KW-0378">Hydrolase</keyword>
<dbReference type="PRINTS" id="PR00725">
    <property type="entry name" value="DADACBPTASE1"/>
</dbReference>
<dbReference type="Pfam" id="PF07943">
    <property type="entry name" value="PBP5_C"/>
    <property type="match status" value="1"/>
</dbReference>
<dbReference type="AlphaFoldDB" id="A0A132P8L9"/>
<dbReference type="SMART" id="SM00936">
    <property type="entry name" value="PBP5_C"/>
    <property type="match status" value="1"/>
</dbReference>
<dbReference type="InterPro" id="IPR015956">
    <property type="entry name" value="Peniciliin-bd_prot_C_sf"/>
</dbReference>
<dbReference type="GO" id="GO:0008360">
    <property type="term" value="P:regulation of cell shape"/>
    <property type="evidence" value="ECO:0007669"/>
    <property type="project" value="UniProtKB-KW"/>
</dbReference>
<feature type="active site" description="Proton acceptor" evidence="13">
    <location>
        <position position="68"/>
    </location>
</feature>
<dbReference type="UniPathway" id="UPA00219"/>
<evidence type="ECO:0000256" key="11">
    <source>
        <dbReference type="ARBA" id="ARBA00023316"/>
    </source>
</evidence>
<evidence type="ECO:0000256" key="1">
    <source>
        <dbReference type="ARBA" id="ARBA00003217"/>
    </source>
</evidence>
<evidence type="ECO:0000256" key="8">
    <source>
        <dbReference type="ARBA" id="ARBA00022801"/>
    </source>
</evidence>
<dbReference type="Gene3D" id="2.60.410.10">
    <property type="entry name" value="D-Ala-D-Ala carboxypeptidase, C-terminal domain"/>
    <property type="match status" value="1"/>
</dbReference>
<evidence type="ECO:0000256" key="6">
    <source>
        <dbReference type="ARBA" id="ARBA00022670"/>
    </source>
</evidence>
<feature type="chain" id="PRO_5014245697" description="serine-type D-Ala-D-Ala carboxypeptidase" evidence="16">
    <location>
        <begin position="31"/>
        <end position="435"/>
    </location>
</feature>
<dbReference type="Proteomes" id="UP000070452">
    <property type="component" value="Unassembled WGS sequence"/>
</dbReference>
<keyword evidence="9" id="KW-0133">Cell shape</keyword>
<proteinExistence type="inferred from homology"/>
<keyword evidence="5 18" id="KW-0121">Carboxypeptidase</keyword>
<dbReference type="RefSeq" id="WP_002299522.1">
    <property type="nucleotide sequence ID" value="NZ_CAACXZ010000004.1"/>
</dbReference>
<comment type="similarity">
    <text evidence="3 15">Belongs to the peptidase S11 family.</text>
</comment>
<dbReference type="EMBL" id="LRHK01000001">
    <property type="protein sequence ID" value="KWX18660.1"/>
    <property type="molecule type" value="Genomic_DNA"/>
</dbReference>
<protein>
    <recommendedName>
        <fullName evidence="4">serine-type D-Ala-D-Ala carboxypeptidase</fullName>
        <ecNumber evidence="4">3.4.16.4</ecNumber>
    </recommendedName>
</protein>
<dbReference type="InterPro" id="IPR018044">
    <property type="entry name" value="Peptidase_S11"/>
</dbReference>
<dbReference type="SUPFAM" id="SSF56601">
    <property type="entry name" value="beta-lactamase/transpeptidase-like"/>
    <property type="match status" value="1"/>
</dbReference>
<evidence type="ECO:0000256" key="15">
    <source>
        <dbReference type="RuleBase" id="RU004016"/>
    </source>
</evidence>
<evidence type="ECO:0000313" key="19">
    <source>
        <dbReference type="Proteomes" id="UP000070452"/>
    </source>
</evidence>
<keyword evidence="11" id="KW-0961">Cell wall biogenesis/degradation</keyword>
<evidence type="ECO:0000256" key="14">
    <source>
        <dbReference type="PIRSR" id="PIRSR618044-2"/>
    </source>
</evidence>
<evidence type="ECO:0000256" key="12">
    <source>
        <dbReference type="ARBA" id="ARBA00034000"/>
    </source>
</evidence>
<organism evidence="18 19">
    <name type="scientific">Enterococcus faecium</name>
    <name type="common">Streptococcus faecium</name>
    <dbReference type="NCBI Taxonomy" id="1352"/>
    <lineage>
        <taxon>Bacteria</taxon>
        <taxon>Bacillati</taxon>
        <taxon>Bacillota</taxon>
        <taxon>Bacilli</taxon>
        <taxon>Lactobacillales</taxon>
        <taxon>Enterococcaceae</taxon>
        <taxon>Enterococcus</taxon>
    </lineage>
</organism>
<feature type="signal peptide" evidence="16">
    <location>
        <begin position="1"/>
        <end position="30"/>
    </location>
</feature>
<feature type="binding site" evidence="14">
    <location>
        <position position="254"/>
    </location>
    <ligand>
        <name>substrate</name>
    </ligand>
</feature>
<dbReference type="GO" id="GO:0006508">
    <property type="term" value="P:proteolysis"/>
    <property type="evidence" value="ECO:0007669"/>
    <property type="project" value="UniProtKB-KW"/>
</dbReference>
<dbReference type="PANTHER" id="PTHR21581">
    <property type="entry name" value="D-ALANYL-D-ALANINE CARBOXYPEPTIDASE"/>
    <property type="match status" value="1"/>
</dbReference>
<dbReference type="InterPro" id="IPR012338">
    <property type="entry name" value="Beta-lactam/transpept-like"/>
</dbReference>
<evidence type="ECO:0000256" key="13">
    <source>
        <dbReference type="PIRSR" id="PIRSR618044-1"/>
    </source>
</evidence>
<accession>A0A132P8L9</accession>
<dbReference type="SUPFAM" id="SSF69189">
    <property type="entry name" value="Penicillin-binding protein associated domain"/>
    <property type="match status" value="1"/>
</dbReference>
<dbReference type="Pfam" id="PF00768">
    <property type="entry name" value="Peptidase_S11"/>
    <property type="match status" value="1"/>
</dbReference>
<dbReference type="GO" id="GO:0009252">
    <property type="term" value="P:peptidoglycan biosynthetic process"/>
    <property type="evidence" value="ECO:0007669"/>
    <property type="project" value="UniProtKB-UniPathway"/>
</dbReference>
<feature type="active site" evidence="13">
    <location>
        <position position="129"/>
    </location>
</feature>
<evidence type="ECO:0000256" key="2">
    <source>
        <dbReference type="ARBA" id="ARBA00004752"/>
    </source>
</evidence>
<evidence type="ECO:0000256" key="7">
    <source>
        <dbReference type="ARBA" id="ARBA00022729"/>
    </source>
</evidence>
<evidence type="ECO:0000256" key="3">
    <source>
        <dbReference type="ARBA" id="ARBA00007164"/>
    </source>
</evidence>